<feature type="domain" description="HTH tetR-type" evidence="5">
    <location>
        <begin position="11"/>
        <end position="71"/>
    </location>
</feature>
<evidence type="ECO:0000256" key="3">
    <source>
        <dbReference type="ARBA" id="ARBA00023163"/>
    </source>
</evidence>
<dbReference type="RefSeq" id="WP_318596384.1">
    <property type="nucleotide sequence ID" value="NZ_JAWSTH010000012.1"/>
</dbReference>
<protein>
    <submittedName>
        <fullName evidence="6">TetR/AcrR family transcriptional regulator</fullName>
    </submittedName>
</protein>
<dbReference type="InterPro" id="IPR011075">
    <property type="entry name" value="TetR_C"/>
</dbReference>
<gene>
    <name evidence="6" type="ORF">R7226_07265</name>
</gene>
<keyword evidence="1" id="KW-0805">Transcription regulation</keyword>
<dbReference type="InterPro" id="IPR001647">
    <property type="entry name" value="HTH_TetR"/>
</dbReference>
<reference evidence="6 7" key="2">
    <citation type="submission" date="2023-10" db="EMBL/GenBank/DDBJ databases">
        <authorList>
            <person name="Han X.F."/>
        </authorList>
    </citation>
    <scope>NUCLEOTIDE SEQUENCE [LARGE SCALE GENOMIC DNA]</scope>
    <source>
        <strain evidence="6 7">KCTC 39840</strain>
    </source>
</reference>
<organism evidence="6 7">
    <name type="scientific">Conexibacter stalactiti</name>
    <dbReference type="NCBI Taxonomy" id="1940611"/>
    <lineage>
        <taxon>Bacteria</taxon>
        <taxon>Bacillati</taxon>
        <taxon>Actinomycetota</taxon>
        <taxon>Thermoleophilia</taxon>
        <taxon>Solirubrobacterales</taxon>
        <taxon>Conexibacteraceae</taxon>
        <taxon>Conexibacter</taxon>
    </lineage>
</organism>
<keyword evidence="7" id="KW-1185">Reference proteome</keyword>
<sequence>MSPRRSAAAARETREEIVARAVAVASTDGLEGLTIGRLAGDLSMSKAGVIGHFGTKERLQLAALEEAIAIFTRDVWEPVAARDAGLERLLAICDAWVAHLRSGIFPGGCFLTAASMEFDGRSGPVRERVIDALNLWRAVIERDVRTAVEAGQLPAETDPAQVWFECNALAIGLNQALQLFGDDDAPARASRAMRRAIGVPA</sequence>
<proteinExistence type="predicted"/>
<evidence type="ECO:0000313" key="7">
    <source>
        <dbReference type="Proteomes" id="UP001284601"/>
    </source>
</evidence>
<dbReference type="PANTHER" id="PTHR47506">
    <property type="entry name" value="TRANSCRIPTIONAL REGULATORY PROTEIN"/>
    <property type="match status" value="1"/>
</dbReference>
<dbReference type="InterPro" id="IPR009057">
    <property type="entry name" value="Homeodomain-like_sf"/>
</dbReference>
<keyword evidence="2 4" id="KW-0238">DNA-binding</keyword>
<dbReference type="InterPro" id="IPR036271">
    <property type="entry name" value="Tet_transcr_reg_TetR-rel_C_sf"/>
</dbReference>
<comment type="caution">
    <text evidence="6">The sequence shown here is derived from an EMBL/GenBank/DDBJ whole genome shotgun (WGS) entry which is preliminary data.</text>
</comment>
<dbReference type="Gene3D" id="1.10.357.10">
    <property type="entry name" value="Tetracycline Repressor, domain 2"/>
    <property type="match status" value="1"/>
</dbReference>
<dbReference type="Gene3D" id="1.10.10.60">
    <property type="entry name" value="Homeodomain-like"/>
    <property type="match status" value="1"/>
</dbReference>
<evidence type="ECO:0000256" key="1">
    <source>
        <dbReference type="ARBA" id="ARBA00023015"/>
    </source>
</evidence>
<evidence type="ECO:0000313" key="6">
    <source>
        <dbReference type="EMBL" id="MDW5594127.1"/>
    </source>
</evidence>
<dbReference type="PANTHER" id="PTHR47506:SF6">
    <property type="entry name" value="HTH-TYPE TRANSCRIPTIONAL REPRESSOR NEMR"/>
    <property type="match status" value="1"/>
</dbReference>
<keyword evidence="3" id="KW-0804">Transcription</keyword>
<dbReference type="Pfam" id="PF16925">
    <property type="entry name" value="TetR_C_13"/>
    <property type="match status" value="1"/>
</dbReference>
<evidence type="ECO:0000256" key="2">
    <source>
        <dbReference type="ARBA" id="ARBA00023125"/>
    </source>
</evidence>
<evidence type="ECO:0000259" key="5">
    <source>
        <dbReference type="PROSITE" id="PS50977"/>
    </source>
</evidence>
<dbReference type="Proteomes" id="UP001284601">
    <property type="component" value="Unassembled WGS sequence"/>
</dbReference>
<reference evidence="7" key="1">
    <citation type="submission" date="2023-07" db="EMBL/GenBank/DDBJ databases">
        <title>Conexibacter stalactiti sp. nov., isolated from stalactites in a lava cave and emended description of the genus Conexibacter.</title>
        <authorList>
            <person name="Lee S.D."/>
        </authorList>
    </citation>
    <scope>NUCLEOTIDE SEQUENCE [LARGE SCALE GENOMIC DNA]</scope>
    <source>
        <strain evidence="7">KCTC 39840</strain>
    </source>
</reference>
<dbReference type="PROSITE" id="PS50977">
    <property type="entry name" value="HTH_TETR_2"/>
    <property type="match status" value="1"/>
</dbReference>
<dbReference type="SUPFAM" id="SSF48498">
    <property type="entry name" value="Tetracyclin repressor-like, C-terminal domain"/>
    <property type="match status" value="1"/>
</dbReference>
<dbReference type="EMBL" id="JAWSTH010000012">
    <property type="protein sequence ID" value="MDW5594127.1"/>
    <property type="molecule type" value="Genomic_DNA"/>
</dbReference>
<dbReference type="SUPFAM" id="SSF46689">
    <property type="entry name" value="Homeodomain-like"/>
    <property type="match status" value="1"/>
</dbReference>
<accession>A0ABU4HN38</accession>
<name>A0ABU4HN38_9ACTN</name>
<evidence type="ECO:0000256" key="4">
    <source>
        <dbReference type="PROSITE-ProRule" id="PRU00335"/>
    </source>
</evidence>
<feature type="DNA-binding region" description="H-T-H motif" evidence="4">
    <location>
        <begin position="34"/>
        <end position="53"/>
    </location>
</feature>